<dbReference type="EMBL" id="MIKC01000020">
    <property type="protein sequence ID" value="OEG22383.1"/>
    <property type="molecule type" value="Genomic_DNA"/>
</dbReference>
<evidence type="ECO:0000313" key="3">
    <source>
        <dbReference type="Proteomes" id="UP000094469"/>
    </source>
</evidence>
<protein>
    <submittedName>
        <fullName evidence="2">Uncharacterized protein</fullName>
    </submittedName>
</protein>
<dbReference type="Proteomes" id="UP000094469">
    <property type="component" value="Unassembled WGS sequence"/>
</dbReference>
<feature type="transmembrane region" description="Helical" evidence="1">
    <location>
        <begin position="105"/>
        <end position="125"/>
    </location>
</feature>
<gene>
    <name evidence="2" type="ORF">BCR24_15895</name>
</gene>
<comment type="caution">
    <text evidence="2">The sequence shown here is derived from an EMBL/GenBank/DDBJ whole genome shotgun (WGS) entry which is preliminary data.</text>
</comment>
<keyword evidence="1" id="KW-0812">Transmembrane</keyword>
<reference evidence="3" key="1">
    <citation type="submission" date="2016-09" db="EMBL/GenBank/DDBJ databases">
        <authorList>
            <person name="Gulvik C.A."/>
        </authorList>
    </citation>
    <scope>NUCLEOTIDE SEQUENCE [LARGE SCALE GENOMIC DNA]</scope>
    <source>
        <strain evidence="3">LMG 26676</strain>
    </source>
</reference>
<name>A0A1E5HBV1_9ENTE</name>
<dbReference type="RefSeq" id="WP_069640212.1">
    <property type="nucleotide sequence ID" value="NZ_JAFBEZ010000028.1"/>
</dbReference>
<dbReference type="STRING" id="1131292.BCR24_15895"/>
<accession>A0A1E5HBV1</accession>
<dbReference type="OrthoDB" id="2194802at2"/>
<keyword evidence="1" id="KW-1133">Transmembrane helix</keyword>
<feature type="transmembrane region" description="Helical" evidence="1">
    <location>
        <begin position="42"/>
        <end position="60"/>
    </location>
</feature>
<dbReference type="AlphaFoldDB" id="A0A1E5HBV1"/>
<evidence type="ECO:0000313" key="2">
    <source>
        <dbReference type="EMBL" id="OEG22383.1"/>
    </source>
</evidence>
<sequence length="133" mass="14831">MKTKMNLTGKIYTIELLSGMIFYSIGILFITPPTTPEITKYLAIGLMILVLLIIMVVTILTNTEKLDERALNNFYKSSNITFFFILIVLLIGGVITQFIPIDIKLSTSIISFILAVVLILHGSTFRSLEISGK</sequence>
<keyword evidence="3" id="KW-1185">Reference proteome</keyword>
<evidence type="ECO:0000256" key="1">
    <source>
        <dbReference type="SAM" id="Phobius"/>
    </source>
</evidence>
<feature type="transmembrane region" description="Helical" evidence="1">
    <location>
        <begin position="80"/>
        <end position="99"/>
    </location>
</feature>
<proteinExistence type="predicted"/>
<feature type="transmembrane region" description="Helical" evidence="1">
    <location>
        <begin position="12"/>
        <end position="30"/>
    </location>
</feature>
<organism evidence="2 3">
    <name type="scientific">Enterococcus ureilyticus</name>
    <dbReference type="NCBI Taxonomy" id="1131292"/>
    <lineage>
        <taxon>Bacteria</taxon>
        <taxon>Bacillati</taxon>
        <taxon>Bacillota</taxon>
        <taxon>Bacilli</taxon>
        <taxon>Lactobacillales</taxon>
        <taxon>Enterococcaceae</taxon>
        <taxon>Enterococcus</taxon>
    </lineage>
</organism>
<keyword evidence="1" id="KW-0472">Membrane</keyword>